<keyword evidence="16" id="KW-0406">Ion transport</keyword>
<dbReference type="GO" id="GO:0055070">
    <property type="term" value="P:copper ion homeostasis"/>
    <property type="evidence" value="ECO:0007669"/>
    <property type="project" value="TreeGrafter"/>
</dbReference>
<keyword evidence="15" id="KW-0186">Copper</keyword>
<dbReference type="EMBL" id="LJCO01000096">
    <property type="protein sequence ID" value="KPV40897.1"/>
    <property type="molecule type" value="Genomic_DNA"/>
</dbReference>
<dbReference type="SFLD" id="SFLDS00003">
    <property type="entry name" value="Haloacid_Dehalogenase"/>
    <property type="match status" value="1"/>
</dbReference>
<evidence type="ECO:0000256" key="11">
    <source>
        <dbReference type="ARBA" id="ARBA00022840"/>
    </source>
</evidence>
<evidence type="ECO:0000256" key="2">
    <source>
        <dbReference type="ARBA" id="ARBA00006024"/>
    </source>
</evidence>
<keyword evidence="8 19" id="KW-0479">Metal-binding</keyword>
<sequence length="807" mass="85932">MAVLTCALCDDVAEQPIEHEGHVFCCHGCMQLYEILGESEIARLKSRPGLNWTALRQETGADVAPEVQGADVCTLQLDGMWCASCSVLVETVLRRTEGVRTAQVDYTSSSADVYYDANVVDIEQIKAAVVQLGYGAEATDGPISVGDRNLLRRFTVAAILSLIDMMVSLPVWFGYFSSLPVQARWTVAGLLWALSTPVVFWAGFPFLRGAISSIRHRVPTMDLLISLGSVSAYVYSFISMAQGGSYLYFDTASLLVTFLLLSRSLEVGTRRRASRTVEMLSKSAAKTAVVVTAEGEETVPAENLAVGSRVVVFSGETVPADGRVEFGASSFDESMLSGEAMPARKEIGDVVYAGTLCLDGRVVVEVLRTDSDTVLHQTTVAVRAAQELQNKRQRLVQRILNVFVPTVFVIGLLTFALCLWVLHMPIGHAVLRSISVWVIACPCSLSVAVPVLTAGSISRLSQEGLLLRDPNCLEQAKAVHTVVFDKTGTLTKGQYRLVQIAPNNQELLQLAASVETASNHPVAKAFVVAAHERGLPLLPVSSFVSDVGRGVRGRVAEHDVEMRGWRGDRSLPENLSQQAELWERAGLSVSVLWIDGIAKGVAGAAEEIRPTARSVVEKMQHLGKEVVLLSGDGAGPSRAVAEQLGINTWVAAQLPTEKADFIAKLQASGQTVAFIGDGVNDAAALAQSDLGIALRSGTDIAMQSGHLVLTGASLEPVADALHVAAQAAVLLRVNLTWAVLYNVCGVILAVAGVASPAIAALAMALSSSFVLGNSLRILGWSPQRYARRAGAIAAGIALFAVAAWLGV</sequence>
<keyword evidence="9 19" id="KW-0547">Nucleotide-binding</keyword>
<evidence type="ECO:0000256" key="16">
    <source>
        <dbReference type="ARBA" id="ARBA00023065"/>
    </source>
</evidence>
<feature type="transmembrane region" description="Helical" evidence="19">
    <location>
        <begin position="187"/>
        <end position="211"/>
    </location>
</feature>
<keyword evidence="11 19" id="KW-0067">ATP-binding</keyword>
<feature type="transmembrane region" description="Helical" evidence="19">
    <location>
        <begin position="154"/>
        <end position="175"/>
    </location>
</feature>
<dbReference type="InterPro" id="IPR059000">
    <property type="entry name" value="ATPase_P-type_domA"/>
</dbReference>
<keyword evidence="17 19" id="KW-0472">Membrane</keyword>
<evidence type="ECO:0000256" key="9">
    <source>
        <dbReference type="ARBA" id="ARBA00022741"/>
    </source>
</evidence>
<dbReference type="RefSeq" id="WP_054971271.1">
    <property type="nucleotide sequence ID" value="NZ_LJCO01000096.1"/>
</dbReference>
<dbReference type="EC" id="7.2.2.8" evidence="3"/>
<feature type="transmembrane region" description="Helical" evidence="19">
    <location>
        <begin position="399"/>
        <end position="422"/>
    </location>
</feature>
<dbReference type="PROSITE" id="PS01047">
    <property type="entry name" value="HMA_1"/>
    <property type="match status" value="1"/>
</dbReference>
<dbReference type="GO" id="GO:0016887">
    <property type="term" value="F:ATP hydrolysis activity"/>
    <property type="evidence" value="ECO:0007669"/>
    <property type="project" value="InterPro"/>
</dbReference>
<feature type="transmembrane region" description="Helical" evidence="19">
    <location>
        <begin position="785"/>
        <end position="805"/>
    </location>
</feature>
<dbReference type="Gene3D" id="3.30.70.100">
    <property type="match status" value="1"/>
</dbReference>
<dbReference type="InterPro" id="IPR023214">
    <property type="entry name" value="HAD_sf"/>
</dbReference>
<dbReference type="OrthoDB" id="9813266at2"/>
<gene>
    <name evidence="21" type="ORF">AN477_21740</name>
</gene>
<dbReference type="AlphaFoldDB" id="A0A0P9C7I7"/>
<dbReference type="InterPro" id="IPR023299">
    <property type="entry name" value="ATPase_P-typ_cyto_dom_N"/>
</dbReference>
<dbReference type="PRINTS" id="PR00119">
    <property type="entry name" value="CATATPASE"/>
</dbReference>
<dbReference type="SUPFAM" id="SSF56784">
    <property type="entry name" value="HAD-like"/>
    <property type="match status" value="1"/>
</dbReference>
<comment type="similarity">
    <text evidence="2 19">Belongs to the cation transport ATPase (P-type) (TC 3.A.3) family. Type IB subfamily.</text>
</comment>
<evidence type="ECO:0000256" key="1">
    <source>
        <dbReference type="ARBA" id="ARBA00004651"/>
    </source>
</evidence>
<dbReference type="NCBIfam" id="TIGR01494">
    <property type="entry name" value="ATPase_P-type"/>
    <property type="match status" value="1"/>
</dbReference>
<dbReference type="SFLD" id="SFLDF00027">
    <property type="entry name" value="p-type_atpase"/>
    <property type="match status" value="1"/>
</dbReference>
<proteinExistence type="inferred from homology"/>
<evidence type="ECO:0000256" key="13">
    <source>
        <dbReference type="ARBA" id="ARBA00022967"/>
    </source>
</evidence>
<dbReference type="NCBIfam" id="TIGR01525">
    <property type="entry name" value="ATPase-IB_hvy"/>
    <property type="match status" value="1"/>
</dbReference>
<evidence type="ECO:0000313" key="21">
    <source>
        <dbReference type="EMBL" id="KPV40897.1"/>
    </source>
</evidence>
<keyword evidence="14 19" id="KW-1133">Transmembrane helix</keyword>
<comment type="catalytic activity">
    <reaction evidence="18">
        <text>Cu(+)(in) + ATP + H2O = Cu(+)(out) + ADP + phosphate + H(+)</text>
        <dbReference type="Rhea" id="RHEA:25792"/>
        <dbReference type="ChEBI" id="CHEBI:15377"/>
        <dbReference type="ChEBI" id="CHEBI:15378"/>
        <dbReference type="ChEBI" id="CHEBI:30616"/>
        <dbReference type="ChEBI" id="CHEBI:43474"/>
        <dbReference type="ChEBI" id="CHEBI:49552"/>
        <dbReference type="ChEBI" id="CHEBI:456216"/>
        <dbReference type="EC" id="7.2.2.8"/>
    </reaction>
</comment>
<dbReference type="CDD" id="cd00371">
    <property type="entry name" value="HMA"/>
    <property type="match status" value="1"/>
</dbReference>
<comment type="subcellular location">
    <subcellularLocation>
        <location evidence="1">Cell membrane</location>
        <topology evidence="1">Multi-pass membrane protein</topology>
    </subcellularLocation>
</comment>
<evidence type="ECO:0000256" key="12">
    <source>
        <dbReference type="ARBA" id="ARBA00022842"/>
    </source>
</evidence>
<keyword evidence="22" id="KW-1185">Reference proteome</keyword>
<dbReference type="InterPro" id="IPR044492">
    <property type="entry name" value="P_typ_ATPase_HD_dom"/>
</dbReference>
<keyword evidence="10" id="KW-0187">Copper transport</keyword>
<dbReference type="Gene3D" id="3.40.50.1000">
    <property type="entry name" value="HAD superfamily/HAD-like"/>
    <property type="match status" value="1"/>
</dbReference>
<protein>
    <recommendedName>
        <fullName evidence="3">P-type Cu(+) transporter</fullName>
        <ecNumber evidence="3">7.2.2.8</ecNumber>
    </recommendedName>
</protein>
<dbReference type="SUPFAM" id="SSF81653">
    <property type="entry name" value="Calcium ATPase, transduction domain A"/>
    <property type="match status" value="1"/>
</dbReference>
<dbReference type="InterPro" id="IPR006121">
    <property type="entry name" value="HMA_dom"/>
</dbReference>
<evidence type="ECO:0000256" key="3">
    <source>
        <dbReference type="ARBA" id="ARBA00012517"/>
    </source>
</evidence>
<organism evidence="21 22">
    <name type="scientific">Alicyclobacillus ferrooxydans</name>
    <dbReference type="NCBI Taxonomy" id="471514"/>
    <lineage>
        <taxon>Bacteria</taxon>
        <taxon>Bacillati</taxon>
        <taxon>Bacillota</taxon>
        <taxon>Bacilli</taxon>
        <taxon>Bacillales</taxon>
        <taxon>Alicyclobacillaceae</taxon>
        <taxon>Alicyclobacillus</taxon>
    </lineage>
</organism>
<dbReference type="SUPFAM" id="SSF81665">
    <property type="entry name" value="Calcium ATPase, transmembrane domain M"/>
    <property type="match status" value="1"/>
</dbReference>
<feature type="transmembrane region" description="Helical" evidence="19">
    <location>
        <begin position="223"/>
        <end position="240"/>
    </location>
</feature>
<dbReference type="GO" id="GO:0005507">
    <property type="term" value="F:copper ion binding"/>
    <property type="evidence" value="ECO:0007669"/>
    <property type="project" value="TreeGrafter"/>
</dbReference>
<evidence type="ECO:0000256" key="4">
    <source>
        <dbReference type="ARBA" id="ARBA00022448"/>
    </source>
</evidence>
<accession>A0A0P9C7I7</accession>
<dbReference type="PANTHER" id="PTHR43520:SF5">
    <property type="entry name" value="CATION-TRANSPORTING P-TYPE ATPASE-RELATED"/>
    <property type="match status" value="1"/>
</dbReference>
<dbReference type="FunFam" id="3.30.70.100:FF:000001">
    <property type="entry name" value="ATPase copper transporting beta"/>
    <property type="match status" value="1"/>
</dbReference>
<dbReference type="GO" id="GO:0005886">
    <property type="term" value="C:plasma membrane"/>
    <property type="evidence" value="ECO:0007669"/>
    <property type="project" value="UniProtKB-SubCell"/>
</dbReference>
<evidence type="ECO:0000256" key="18">
    <source>
        <dbReference type="ARBA" id="ARBA00049289"/>
    </source>
</evidence>
<name>A0A0P9C7I7_9BACL</name>
<keyword evidence="6" id="KW-0597">Phosphoprotein</keyword>
<comment type="caution">
    <text evidence="21">The sequence shown here is derived from an EMBL/GenBank/DDBJ whole genome shotgun (WGS) entry which is preliminary data.</text>
</comment>
<dbReference type="Proteomes" id="UP000050482">
    <property type="component" value="Unassembled WGS sequence"/>
</dbReference>
<evidence type="ECO:0000256" key="19">
    <source>
        <dbReference type="RuleBase" id="RU362081"/>
    </source>
</evidence>
<evidence type="ECO:0000256" key="7">
    <source>
        <dbReference type="ARBA" id="ARBA00022692"/>
    </source>
</evidence>
<dbReference type="InterPro" id="IPR036163">
    <property type="entry name" value="HMA_dom_sf"/>
</dbReference>
<dbReference type="SUPFAM" id="SSF81660">
    <property type="entry name" value="Metal cation-transporting ATPase, ATP-binding domain N"/>
    <property type="match status" value="1"/>
</dbReference>
<dbReference type="PANTHER" id="PTHR43520">
    <property type="entry name" value="ATP7, ISOFORM B"/>
    <property type="match status" value="1"/>
</dbReference>
<evidence type="ECO:0000259" key="20">
    <source>
        <dbReference type="PROSITE" id="PS50846"/>
    </source>
</evidence>
<dbReference type="InterPro" id="IPR036412">
    <property type="entry name" value="HAD-like_sf"/>
</dbReference>
<dbReference type="Gene3D" id="2.70.150.10">
    <property type="entry name" value="Calcium-transporting ATPase, cytoplasmic transduction domain A"/>
    <property type="match status" value="1"/>
</dbReference>
<dbReference type="Pfam" id="PF00702">
    <property type="entry name" value="Hydrolase"/>
    <property type="match status" value="1"/>
</dbReference>
<feature type="transmembrane region" description="Helical" evidence="19">
    <location>
        <begin position="434"/>
        <end position="458"/>
    </location>
</feature>
<dbReference type="InterPro" id="IPR017969">
    <property type="entry name" value="Heavy-metal-associated_CS"/>
</dbReference>
<evidence type="ECO:0000256" key="14">
    <source>
        <dbReference type="ARBA" id="ARBA00022989"/>
    </source>
</evidence>
<dbReference type="PATRIC" id="fig|471514.4.peg.1862"/>
<feature type="transmembrane region" description="Helical" evidence="19">
    <location>
        <begin position="739"/>
        <end position="765"/>
    </location>
</feature>
<keyword evidence="13" id="KW-1278">Translocase</keyword>
<dbReference type="SFLD" id="SFLDG00002">
    <property type="entry name" value="C1.7:_P-type_atpase_like"/>
    <property type="match status" value="1"/>
</dbReference>
<dbReference type="STRING" id="471514.AN477_21740"/>
<feature type="transmembrane region" description="Helical" evidence="19">
    <location>
        <begin position="246"/>
        <end position="265"/>
    </location>
</feature>
<keyword evidence="12" id="KW-0460">Magnesium</keyword>
<dbReference type="PROSITE" id="PS00154">
    <property type="entry name" value="ATPASE_E1_E2"/>
    <property type="match status" value="1"/>
</dbReference>
<evidence type="ECO:0000313" key="22">
    <source>
        <dbReference type="Proteomes" id="UP000050482"/>
    </source>
</evidence>
<dbReference type="Pfam" id="PF00122">
    <property type="entry name" value="E1-E2_ATPase"/>
    <property type="match status" value="1"/>
</dbReference>
<dbReference type="InterPro" id="IPR008250">
    <property type="entry name" value="ATPase_P-typ_transduc_dom_A_sf"/>
</dbReference>
<evidence type="ECO:0000256" key="15">
    <source>
        <dbReference type="ARBA" id="ARBA00023008"/>
    </source>
</evidence>
<keyword evidence="7 19" id="KW-0812">Transmembrane</keyword>
<evidence type="ECO:0000256" key="8">
    <source>
        <dbReference type="ARBA" id="ARBA00022723"/>
    </source>
</evidence>
<dbReference type="InterPro" id="IPR027256">
    <property type="entry name" value="P-typ_ATPase_IB"/>
</dbReference>
<dbReference type="NCBIfam" id="TIGR01511">
    <property type="entry name" value="ATPase-IB1_Cu"/>
    <property type="match status" value="1"/>
</dbReference>
<dbReference type="GO" id="GO:0043682">
    <property type="term" value="F:P-type divalent copper transporter activity"/>
    <property type="evidence" value="ECO:0007669"/>
    <property type="project" value="TreeGrafter"/>
</dbReference>
<dbReference type="InterPro" id="IPR001757">
    <property type="entry name" value="P_typ_ATPase"/>
</dbReference>
<dbReference type="PRINTS" id="PR00943">
    <property type="entry name" value="CUATPASE"/>
</dbReference>
<dbReference type="InterPro" id="IPR018303">
    <property type="entry name" value="ATPase_P-typ_P_site"/>
</dbReference>
<dbReference type="SUPFAM" id="SSF55008">
    <property type="entry name" value="HMA, heavy metal-associated domain"/>
    <property type="match status" value="1"/>
</dbReference>
<dbReference type="InterPro" id="IPR023298">
    <property type="entry name" value="ATPase_P-typ_TM_dom_sf"/>
</dbReference>
<evidence type="ECO:0000256" key="10">
    <source>
        <dbReference type="ARBA" id="ARBA00022796"/>
    </source>
</evidence>
<dbReference type="PROSITE" id="PS50846">
    <property type="entry name" value="HMA_2"/>
    <property type="match status" value="1"/>
</dbReference>
<evidence type="ECO:0000256" key="5">
    <source>
        <dbReference type="ARBA" id="ARBA00022475"/>
    </source>
</evidence>
<dbReference type="GO" id="GO:0005524">
    <property type="term" value="F:ATP binding"/>
    <property type="evidence" value="ECO:0007669"/>
    <property type="project" value="UniProtKB-UniRule"/>
</dbReference>
<dbReference type="Gene3D" id="3.40.1110.10">
    <property type="entry name" value="Calcium-transporting ATPase, cytoplasmic domain N"/>
    <property type="match status" value="1"/>
</dbReference>
<dbReference type="GO" id="GO:0140581">
    <property type="term" value="F:P-type monovalent copper transporter activity"/>
    <property type="evidence" value="ECO:0007669"/>
    <property type="project" value="UniProtKB-EC"/>
</dbReference>
<keyword evidence="5 19" id="KW-1003">Cell membrane</keyword>
<reference evidence="21 22" key="1">
    <citation type="submission" date="2015-09" db="EMBL/GenBank/DDBJ databases">
        <title>Draft genome sequence of Alicyclobacillus ferrooxydans DSM 22381.</title>
        <authorList>
            <person name="Hemp J."/>
        </authorList>
    </citation>
    <scope>NUCLEOTIDE SEQUENCE [LARGE SCALE GENOMIC DNA]</scope>
    <source>
        <strain evidence="21 22">TC-34</strain>
    </source>
</reference>
<dbReference type="Pfam" id="PF00403">
    <property type="entry name" value="HMA"/>
    <property type="match status" value="1"/>
</dbReference>
<feature type="domain" description="HMA" evidence="20">
    <location>
        <begin position="71"/>
        <end position="137"/>
    </location>
</feature>
<evidence type="ECO:0000256" key="17">
    <source>
        <dbReference type="ARBA" id="ARBA00023136"/>
    </source>
</evidence>
<evidence type="ECO:0000256" key="6">
    <source>
        <dbReference type="ARBA" id="ARBA00022553"/>
    </source>
</evidence>
<keyword evidence="4" id="KW-0813">Transport</keyword>